<feature type="domain" description="L,D-TPase catalytic" evidence="7">
    <location>
        <begin position="25"/>
        <end position="142"/>
    </location>
</feature>
<keyword evidence="2" id="KW-0808">Transferase</keyword>
<keyword evidence="3 6" id="KW-0133">Cell shape</keyword>
<evidence type="ECO:0000256" key="3">
    <source>
        <dbReference type="ARBA" id="ARBA00022960"/>
    </source>
</evidence>
<evidence type="ECO:0000313" key="9">
    <source>
        <dbReference type="Proteomes" id="UP000437736"/>
    </source>
</evidence>
<dbReference type="Pfam" id="PF03734">
    <property type="entry name" value="YkuD"/>
    <property type="match status" value="1"/>
</dbReference>
<keyword evidence="5 6" id="KW-0961">Cell wall biogenesis/degradation</keyword>
<evidence type="ECO:0000256" key="5">
    <source>
        <dbReference type="ARBA" id="ARBA00023316"/>
    </source>
</evidence>
<dbReference type="EMBL" id="WJHE01001327">
    <property type="protein sequence ID" value="MST34961.1"/>
    <property type="molecule type" value="Genomic_DNA"/>
</dbReference>
<dbReference type="Gene3D" id="2.40.440.10">
    <property type="entry name" value="L,D-transpeptidase catalytic domain-like"/>
    <property type="match status" value="1"/>
</dbReference>
<dbReference type="SUPFAM" id="SSF141523">
    <property type="entry name" value="L,D-transpeptidase catalytic domain-like"/>
    <property type="match status" value="1"/>
</dbReference>
<sequence>MRPLLWPALLAAEEAHRTDPVGYTYALVSQDLPESLTLWHDGTDVYTSVANTGLPSRPTPTGTYFVYRRFPSTTMAGSNPNGSYYVDHGVRWVNYFDGGVAIHGFVRASYGFPQSLGCVELPVAHAAVAWKWIHYGTVVTVLPGPHPTPAT</sequence>
<dbReference type="PANTHER" id="PTHR30582:SF2">
    <property type="entry name" value="L,D-TRANSPEPTIDASE YCIB-RELATED"/>
    <property type="match status" value="1"/>
</dbReference>
<dbReference type="Proteomes" id="UP000437736">
    <property type="component" value="Unassembled WGS sequence"/>
</dbReference>
<dbReference type="PROSITE" id="PS52029">
    <property type="entry name" value="LD_TPASE"/>
    <property type="match status" value="1"/>
</dbReference>
<accession>A0ABW9R047</accession>
<reference evidence="8 9" key="1">
    <citation type="submission" date="2019-11" db="EMBL/GenBank/DDBJ databases">
        <title>Acidiferrimicrobium australis gen. nov., sp. nov., an acidophilic and obligately heterotrophic, member of the Actinobacteria that catalyses dissimilatory oxido- reduction of iron isolated from metal-rich acidic water in Chile.</title>
        <authorList>
            <person name="Gonzalez D."/>
            <person name="Huber K."/>
            <person name="Hedrich S."/>
            <person name="Rojas-Villalobos C."/>
            <person name="Quatrini R."/>
            <person name="Dinamarca M.A."/>
            <person name="Schwarz A."/>
            <person name="Canales C."/>
            <person name="Nancucheo I."/>
        </authorList>
    </citation>
    <scope>NUCLEOTIDE SEQUENCE [LARGE SCALE GENOMIC DNA]</scope>
    <source>
        <strain evidence="8 9">USS-CCA1</strain>
    </source>
</reference>
<dbReference type="PANTHER" id="PTHR30582">
    <property type="entry name" value="L,D-TRANSPEPTIDASE"/>
    <property type="match status" value="1"/>
</dbReference>
<evidence type="ECO:0000256" key="4">
    <source>
        <dbReference type="ARBA" id="ARBA00022984"/>
    </source>
</evidence>
<evidence type="ECO:0000256" key="6">
    <source>
        <dbReference type="PROSITE-ProRule" id="PRU01373"/>
    </source>
</evidence>
<dbReference type="InterPro" id="IPR005490">
    <property type="entry name" value="LD_TPept_cat_dom"/>
</dbReference>
<comment type="caution">
    <text evidence="8">The sequence shown here is derived from an EMBL/GenBank/DDBJ whole genome shotgun (WGS) entry which is preliminary data.</text>
</comment>
<protein>
    <submittedName>
        <fullName evidence="8">L,D-transpeptidase family protein</fullName>
    </submittedName>
</protein>
<dbReference type="CDD" id="cd16913">
    <property type="entry name" value="YkuD_like"/>
    <property type="match status" value="1"/>
</dbReference>
<feature type="active site" description="Nucleophile" evidence="6">
    <location>
        <position position="118"/>
    </location>
</feature>
<dbReference type="InterPro" id="IPR038063">
    <property type="entry name" value="Transpep_catalytic_dom"/>
</dbReference>
<keyword evidence="9" id="KW-1185">Reference proteome</keyword>
<evidence type="ECO:0000313" key="8">
    <source>
        <dbReference type="EMBL" id="MST34961.1"/>
    </source>
</evidence>
<evidence type="ECO:0000256" key="2">
    <source>
        <dbReference type="ARBA" id="ARBA00022679"/>
    </source>
</evidence>
<organism evidence="8 9">
    <name type="scientific">Acidiferrimicrobium australe</name>
    <dbReference type="NCBI Taxonomy" id="2664430"/>
    <lineage>
        <taxon>Bacteria</taxon>
        <taxon>Bacillati</taxon>
        <taxon>Actinomycetota</taxon>
        <taxon>Acidimicrobiia</taxon>
        <taxon>Acidimicrobiales</taxon>
        <taxon>Acidimicrobiaceae</taxon>
        <taxon>Acidiferrimicrobium</taxon>
    </lineage>
</organism>
<comment type="pathway">
    <text evidence="1 6">Cell wall biogenesis; peptidoglycan biosynthesis.</text>
</comment>
<keyword evidence="4 6" id="KW-0573">Peptidoglycan synthesis</keyword>
<feature type="active site" description="Proton donor/acceptor" evidence="6">
    <location>
        <position position="103"/>
    </location>
</feature>
<evidence type="ECO:0000259" key="7">
    <source>
        <dbReference type="PROSITE" id="PS52029"/>
    </source>
</evidence>
<name>A0ABW9R047_9ACTN</name>
<evidence type="ECO:0000256" key="1">
    <source>
        <dbReference type="ARBA" id="ARBA00004752"/>
    </source>
</evidence>
<proteinExistence type="predicted"/>
<dbReference type="InterPro" id="IPR050979">
    <property type="entry name" value="LD-transpeptidase"/>
</dbReference>
<gene>
    <name evidence="8" type="ORF">GHK86_19810</name>
</gene>